<sequence>MFSLQAPFKDGVHIIPQIPENSPEDQKELELRFNRVCATICQLIAEGNKALSNPIQQKKLLVEGTLNAPQILREKHSEKSQQMPYLPIRTESEPIPIKNSLPPTVTLSESSTKLSKVIVHAKLTPMILDDIFPEYPDLSNNLSSVSQSLQQRRRPSPQMLDSIYKKARNLITSRRTFLLHYPTTQQDLDEIDSYIMNNDTVQIPASLYTAFVEVVEGVHEDLVDAQQNNNYYYGDDRISGGGVNWRRDEIVAGGFSISAGKRATAVHVVVGKSGANVSDQAGGDDWTRRKNIVDFTSSAPSSSTLASRASRDESAVTVDRKVVSPTPLPTRRSVSAGGIRRPAAVTPVRSKLGSSGASAKSVVGNRSQRLPTLGSTTVQSYGDGP</sequence>
<feature type="compositionally biased region" description="Low complexity" evidence="1">
    <location>
        <begin position="350"/>
        <end position="363"/>
    </location>
</feature>
<accession>A0AAD5T4D9</accession>
<evidence type="ECO:0000313" key="3">
    <source>
        <dbReference type="Proteomes" id="UP001211907"/>
    </source>
</evidence>
<proteinExistence type="predicted"/>
<name>A0AAD5T4D9_9FUNG</name>
<organism evidence="2 3">
    <name type="scientific">Physocladia obscura</name>
    <dbReference type="NCBI Taxonomy" id="109957"/>
    <lineage>
        <taxon>Eukaryota</taxon>
        <taxon>Fungi</taxon>
        <taxon>Fungi incertae sedis</taxon>
        <taxon>Chytridiomycota</taxon>
        <taxon>Chytridiomycota incertae sedis</taxon>
        <taxon>Chytridiomycetes</taxon>
        <taxon>Chytridiales</taxon>
        <taxon>Chytriomycetaceae</taxon>
        <taxon>Physocladia</taxon>
    </lineage>
</organism>
<comment type="caution">
    <text evidence="2">The sequence shown here is derived from an EMBL/GenBank/DDBJ whole genome shotgun (WGS) entry which is preliminary data.</text>
</comment>
<feature type="region of interest" description="Disordered" evidence="1">
    <location>
        <begin position="298"/>
        <end position="385"/>
    </location>
</feature>
<feature type="compositionally biased region" description="Low complexity" evidence="1">
    <location>
        <begin position="298"/>
        <end position="308"/>
    </location>
</feature>
<feature type="compositionally biased region" description="Polar residues" evidence="1">
    <location>
        <begin position="364"/>
        <end position="385"/>
    </location>
</feature>
<protein>
    <submittedName>
        <fullName evidence="2">Uncharacterized protein</fullName>
    </submittedName>
</protein>
<dbReference type="AlphaFoldDB" id="A0AAD5T4D9"/>
<keyword evidence="3" id="KW-1185">Reference proteome</keyword>
<gene>
    <name evidence="2" type="ORF">HK100_000425</name>
</gene>
<feature type="compositionally biased region" description="Basic and acidic residues" evidence="1">
    <location>
        <begin position="309"/>
        <end position="322"/>
    </location>
</feature>
<dbReference type="EMBL" id="JADGJH010001085">
    <property type="protein sequence ID" value="KAJ3119207.1"/>
    <property type="molecule type" value="Genomic_DNA"/>
</dbReference>
<dbReference type="Proteomes" id="UP001211907">
    <property type="component" value="Unassembled WGS sequence"/>
</dbReference>
<evidence type="ECO:0000313" key="2">
    <source>
        <dbReference type="EMBL" id="KAJ3119207.1"/>
    </source>
</evidence>
<reference evidence="2" key="1">
    <citation type="submission" date="2020-05" db="EMBL/GenBank/DDBJ databases">
        <title>Phylogenomic resolution of chytrid fungi.</title>
        <authorList>
            <person name="Stajich J.E."/>
            <person name="Amses K."/>
            <person name="Simmons R."/>
            <person name="Seto K."/>
            <person name="Myers J."/>
            <person name="Bonds A."/>
            <person name="Quandt C.A."/>
            <person name="Barry K."/>
            <person name="Liu P."/>
            <person name="Grigoriev I."/>
            <person name="Longcore J.E."/>
            <person name="James T.Y."/>
        </authorList>
    </citation>
    <scope>NUCLEOTIDE SEQUENCE</scope>
    <source>
        <strain evidence="2">JEL0513</strain>
    </source>
</reference>
<evidence type="ECO:0000256" key="1">
    <source>
        <dbReference type="SAM" id="MobiDB-lite"/>
    </source>
</evidence>